<proteinExistence type="predicted"/>
<reference evidence="4" key="1">
    <citation type="journal article" date="2019" name="Int. J. Syst. Evol. Microbiol.">
        <title>The Global Catalogue of Microorganisms (GCM) 10K type strain sequencing project: providing services to taxonomists for standard genome sequencing and annotation.</title>
        <authorList>
            <consortium name="The Broad Institute Genomics Platform"/>
            <consortium name="The Broad Institute Genome Sequencing Center for Infectious Disease"/>
            <person name="Wu L."/>
            <person name="Ma J."/>
        </authorList>
    </citation>
    <scope>NUCLEOTIDE SEQUENCE [LARGE SCALE GENOMIC DNA]</scope>
    <source>
        <strain evidence="4">CCUG 60527</strain>
    </source>
</reference>
<feature type="compositionally biased region" description="Basic and acidic residues" evidence="1">
    <location>
        <begin position="57"/>
        <end position="72"/>
    </location>
</feature>
<feature type="region of interest" description="Disordered" evidence="1">
    <location>
        <begin position="48"/>
        <end position="92"/>
    </location>
</feature>
<sequence length="92" mass="10613">MTHIHQAGPVNFLKTILIIVFIYYLLKFLAKLFAPYLMKKAVEKVQKKAQEQANRQQKNDVKVGETVIDKKPNTSQQSNNSVGEYVDFEELD</sequence>
<keyword evidence="4" id="KW-1185">Reference proteome</keyword>
<feature type="transmembrane region" description="Helical" evidence="2">
    <location>
        <begin position="12"/>
        <end position="30"/>
    </location>
</feature>
<evidence type="ECO:0000313" key="3">
    <source>
        <dbReference type="EMBL" id="MFD0992789.1"/>
    </source>
</evidence>
<keyword evidence="2" id="KW-0472">Membrane</keyword>
<gene>
    <name evidence="3" type="ORF">ACFQ1U_06200</name>
</gene>
<dbReference type="Pfam" id="PF16118">
    <property type="entry name" value="DUF4834"/>
    <property type="match status" value="1"/>
</dbReference>
<dbReference type="RefSeq" id="WP_386106429.1">
    <property type="nucleotide sequence ID" value="NZ_JBHTJR010000031.1"/>
</dbReference>
<dbReference type="InterPro" id="IPR032272">
    <property type="entry name" value="DUF4834"/>
</dbReference>
<evidence type="ECO:0000256" key="1">
    <source>
        <dbReference type="SAM" id="MobiDB-lite"/>
    </source>
</evidence>
<evidence type="ECO:0000256" key="2">
    <source>
        <dbReference type="SAM" id="Phobius"/>
    </source>
</evidence>
<comment type="caution">
    <text evidence="3">The sequence shown here is derived from an EMBL/GenBank/DDBJ whole genome shotgun (WGS) entry which is preliminary data.</text>
</comment>
<keyword evidence="2" id="KW-0812">Transmembrane</keyword>
<accession>A0ABW3JS08</accession>
<protein>
    <submittedName>
        <fullName evidence="3">DUF4834 family protein</fullName>
    </submittedName>
</protein>
<dbReference type="Proteomes" id="UP001597062">
    <property type="component" value="Unassembled WGS sequence"/>
</dbReference>
<keyword evidence="2" id="KW-1133">Transmembrane helix</keyword>
<feature type="compositionally biased region" description="Polar residues" evidence="1">
    <location>
        <begin position="73"/>
        <end position="82"/>
    </location>
</feature>
<organism evidence="3 4">
    <name type="scientific">Tenacibaculum geojense</name>
    <dbReference type="NCBI Taxonomy" id="915352"/>
    <lineage>
        <taxon>Bacteria</taxon>
        <taxon>Pseudomonadati</taxon>
        <taxon>Bacteroidota</taxon>
        <taxon>Flavobacteriia</taxon>
        <taxon>Flavobacteriales</taxon>
        <taxon>Flavobacteriaceae</taxon>
        <taxon>Tenacibaculum</taxon>
    </lineage>
</organism>
<name>A0ABW3JS08_9FLAO</name>
<dbReference type="EMBL" id="JBHTJR010000031">
    <property type="protein sequence ID" value="MFD0992789.1"/>
    <property type="molecule type" value="Genomic_DNA"/>
</dbReference>
<evidence type="ECO:0000313" key="4">
    <source>
        <dbReference type="Proteomes" id="UP001597062"/>
    </source>
</evidence>